<name>A0A6H1Z8N9_9ZZZZ</name>
<dbReference type="EMBL" id="MT144609">
    <property type="protein sequence ID" value="QJA43570.1"/>
    <property type="molecule type" value="Genomic_DNA"/>
</dbReference>
<gene>
    <name evidence="2" type="ORF">MM415B00439_0025</name>
    <name evidence="1" type="ORF">TM448B00310_0007</name>
</gene>
<evidence type="ECO:0000313" key="1">
    <source>
        <dbReference type="EMBL" id="QJA43570.1"/>
    </source>
</evidence>
<dbReference type="AlphaFoldDB" id="A0A6H1Z8N9"/>
<protein>
    <submittedName>
        <fullName evidence="1">Uncharacterized protein</fullName>
    </submittedName>
</protein>
<evidence type="ECO:0000313" key="2">
    <source>
        <dbReference type="EMBL" id="QJA65069.1"/>
    </source>
</evidence>
<accession>A0A6H1Z8N9</accession>
<sequence length="134" mass="15172">MSTWMKLLPLELDSISGDQIINPNYLVEKDDHVVGTASDMVQKLFTLGKMMQKDAAQMELDAKFCSNLEEQVGLLAKYNELQAKAAVLKELFWIGVRDEFALWNKSVGIRIDYTVVWNDKDEMPPIARMFGLGG</sequence>
<organism evidence="1">
    <name type="scientific">viral metagenome</name>
    <dbReference type="NCBI Taxonomy" id="1070528"/>
    <lineage>
        <taxon>unclassified sequences</taxon>
        <taxon>metagenomes</taxon>
        <taxon>organismal metagenomes</taxon>
    </lineage>
</organism>
<proteinExistence type="predicted"/>
<reference evidence="1" key="1">
    <citation type="submission" date="2020-03" db="EMBL/GenBank/DDBJ databases">
        <title>The deep terrestrial virosphere.</title>
        <authorList>
            <person name="Holmfeldt K."/>
            <person name="Nilsson E."/>
            <person name="Simone D."/>
            <person name="Lopez-Fernandez M."/>
            <person name="Wu X."/>
            <person name="de Brujin I."/>
            <person name="Lundin D."/>
            <person name="Andersson A."/>
            <person name="Bertilsson S."/>
            <person name="Dopson M."/>
        </authorList>
    </citation>
    <scope>NUCLEOTIDE SEQUENCE</scope>
    <source>
        <strain evidence="2">MM415B00439</strain>
        <strain evidence="1">TM448B00310</strain>
    </source>
</reference>
<dbReference type="EMBL" id="MT141531">
    <property type="protein sequence ID" value="QJA65069.1"/>
    <property type="molecule type" value="Genomic_DNA"/>
</dbReference>